<dbReference type="NCBIfam" id="NF010697">
    <property type="entry name" value="PRK14097.1"/>
    <property type="match status" value="1"/>
</dbReference>
<dbReference type="Gene3D" id="3.40.50.10490">
    <property type="entry name" value="Glucose-6-phosphate isomerase like protein, domain 1"/>
    <property type="match status" value="3"/>
</dbReference>
<reference evidence="11 12" key="1">
    <citation type="submission" date="2015-01" db="EMBL/GenBank/DDBJ databases">
        <title>Jeotgalibacillus campisalis genome sequencing.</title>
        <authorList>
            <person name="Goh K.M."/>
            <person name="Chan K.-G."/>
            <person name="Yaakop A.S."/>
            <person name="Ee R."/>
            <person name="Gan H.M."/>
            <person name="Chan C.S."/>
        </authorList>
    </citation>
    <scope>NUCLEOTIDE SEQUENCE [LARGE SCALE GENOMIC DNA]</scope>
    <source>
        <strain evidence="11 12">SF-57</strain>
    </source>
</reference>
<feature type="active site" description="Proton donor" evidence="9">
    <location>
        <position position="290"/>
    </location>
</feature>
<comment type="caution">
    <text evidence="9">Lacks conserved residue(s) required for the propagation of feature annotation.</text>
</comment>
<protein>
    <recommendedName>
        <fullName evidence="9">Glucose-6-phosphate isomerase</fullName>
        <shortName evidence="9">GPI</shortName>
        <ecNumber evidence="9">5.3.1.9</ecNumber>
    </recommendedName>
    <alternativeName>
        <fullName evidence="9">Phosphoglucose isomerase</fullName>
        <shortName evidence="9">PGI</shortName>
    </alternativeName>
    <alternativeName>
        <fullName evidence="9">Phosphohexose isomerase</fullName>
        <shortName evidence="9">PHI</shortName>
    </alternativeName>
</protein>
<proteinExistence type="inferred from homology"/>
<dbReference type="HAMAP" id="MF_00473">
    <property type="entry name" value="G6P_isomerase"/>
    <property type="match status" value="1"/>
</dbReference>
<dbReference type="FunFam" id="3.40.50.10490:FF:000020">
    <property type="entry name" value="Glucose-6-phosphate isomerase"/>
    <property type="match status" value="1"/>
</dbReference>
<dbReference type="Proteomes" id="UP000031972">
    <property type="component" value="Unassembled WGS sequence"/>
</dbReference>
<evidence type="ECO:0000256" key="1">
    <source>
        <dbReference type="ARBA" id="ARBA00004926"/>
    </source>
</evidence>
<dbReference type="GO" id="GO:0048029">
    <property type="term" value="F:monosaccharide binding"/>
    <property type="evidence" value="ECO:0007669"/>
    <property type="project" value="TreeGrafter"/>
</dbReference>
<accession>A0A0C2VHW6</accession>
<gene>
    <name evidence="9" type="primary">pgi</name>
    <name evidence="11" type="ORF">KR50_31440</name>
</gene>
<evidence type="ECO:0000256" key="7">
    <source>
        <dbReference type="ARBA" id="ARBA00023235"/>
    </source>
</evidence>
<keyword evidence="4 9" id="KW-0963">Cytoplasm</keyword>
<comment type="function">
    <text evidence="9">Catalyzes the reversible isomerization of glucose-6-phosphate to fructose-6-phosphate.</text>
</comment>
<dbReference type="OrthoDB" id="140919at2"/>
<dbReference type="PRINTS" id="PR00662">
    <property type="entry name" value="G6PISOMERASE"/>
</dbReference>
<organism evidence="11 12">
    <name type="scientific">Jeotgalibacillus campisalis</name>
    <dbReference type="NCBI Taxonomy" id="220754"/>
    <lineage>
        <taxon>Bacteria</taxon>
        <taxon>Bacillati</taxon>
        <taxon>Bacillota</taxon>
        <taxon>Bacilli</taxon>
        <taxon>Bacillales</taxon>
        <taxon>Caryophanaceae</taxon>
        <taxon>Jeotgalibacillus</taxon>
    </lineage>
</organism>
<dbReference type="UniPathway" id="UPA00138"/>
<evidence type="ECO:0000256" key="6">
    <source>
        <dbReference type="ARBA" id="ARBA00023152"/>
    </source>
</evidence>
<evidence type="ECO:0000256" key="9">
    <source>
        <dbReference type="HAMAP-Rule" id="MF_00473"/>
    </source>
</evidence>
<dbReference type="InterPro" id="IPR001672">
    <property type="entry name" value="G6P_Isomerase"/>
</dbReference>
<name>A0A0C2VHW6_9BACL</name>
<evidence type="ECO:0000313" key="12">
    <source>
        <dbReference type="Proteomes" id="UP000031972"/>
    </source>
</evidence>
<dbReference type="PROSITE" id="PS51463">
    <property type="entry name" value="P_GLUCOSE_ISOMERASE_3"/>
    <property type="match status" value="1"/>
</dbReference>
<dbReference type="CDD" id="cd05015">
    <property type="entry name" value="SIS_PGI_1"/>
    <property type="match status" value="1"/>
</dbReference>
<comment type="catalytic activity">
    <reaction evidence="8 9 10">
        <text>alpha-D-glucose 6-phosphate = beta-D-fructose 6-phosphate</text>
        <dbReference type="Rhea" id="RHEA:11816"/>
        <dbReference type="ChEBI" id="CHEBI:57634"/>
        <dbReference type="ChEBI" id="CHEBI:58225"/>
        <dbReference type="EC" id="5.3.1.9"/>
    </reaction>
</comment>
<comment type="pathway">
    <text evidence="1 9 10">Carbohydrate degradation; glycolysis; D-glyceraldehyde 3-phosphate and glycerone phosphate from D-glucose: step 2/4.</text>
</comment>
<dbReference type="InterPro" id="IPR018189">
    <property type="entry name" value="Phosphoglucose_isomerase_CS"/>
</dbReference>
<keyword evidence="12" id="KW-1185">Reference proteome</keyword>
<keyword evidence="3 9" id="KW-0312">Gluconeogenesis</keyword>
<dbReference type="PANTHER" id="PTHR11469:SF1">
    <property type="entry name" value="GLUCOSE-6-PHOSPHATE ISOMERASE"/>
    <property type="match status" value="1"/>
</dbReference>
<dbReference type="UniPathway" id="UPA00109">
    <property type="reaction ID" value="UER00181"/>
</dbReference>
<dbReference type="InterPro" id="IPR035476">
    <property type="entry name" value="SIS_PGI_1"/>
</dbReference>
<dbReference type="Pfam" id="PF00342">
    <property type="entry name" value="PGI"/>
    <property type="match status" value="1"/>
</dbReference>
<evidence type="ECO:0000256" key="10">
    <source>
        <dbReference type="RuleBase" id="RU000612"/>
    </source>
</evidence>
<keyword evidence="6 9" id="KW-0324">Glycolysis</keyword>
<feature type="active site" evidence="9">
    <location>
        <position position="425"/>
    </location>
</feature>
<keyword evidence="5" id="KW-0597">Phosphoprotein</keyword>
<dbReference type="GO" id="GO:0051156">
    <property type="term" value="P:glucose 6-phosphate metabolic process"/>
    <property type="evidence" value="ECO:0007669"/>
    <property type="project" value="TreeGrafter"/>
</dbReference>
<evidence type="ECO:0000256" key="5">
    <source>
        <dbReference type="ARBA" id="ARBA00022553"/>
    </source>
</evidence>
<dbReference type="AlphaFoldDB" id="A0A0C2VHW6"/>
<evidence type="ECO:0000256" key="8">
    <source>
        <dbReference type="ARBA" id="ARBA00029321"/>
    </source>
</evidence>
<keyword evidence="7 9" id="KW-0413">Isomerase</keyword>
<comment type="subcellular location">
    <subcellularLocation>
        <location evidence="9">Cytoplasm</location>
    </subcellularLocation>
</comment>
<comment type="pathway">
    <text evidence="9">Carbohydrate biosynthesis; gluconeogenesis.</text>
</comment>
<dbReference type="EMBL" id="JXRR01000020">
    <property type="protein sequence ID" value="KIL44086.1"/>
    <property type="molecule type" value="Genomic_DNA"/>
</dbReference>
<comment type="similarity">
    <text evidence="2 9 10">Belongs to the GPI family.</text>
</comment>
<dbReference type="PROSITE" id="PS00174">
    <property type="entry name" value="P_GLUCOSE_ISOMERASE_2"/>
    <property type="match status" value="1"/>
</dbReference>
<dbReference type="GO" id="GO:0006094">
    <property type="term" value="P:gluconeogenesis"/>
    <property type="evidence" value="ECO:0007669"/>
    <property type="project" value="UniProtKB-UniRule"/>
</dbReference>
<dbReference type="PANTHER" id="PTHR11469">
    <property type="entry name" value="GLUCOSE-6-PHOSPHATE ISOMERASE"/>
    <property type="match status" value="1"/>
</dbReference>
<dbReference type="PROSITE" id="PS00765">
    <property type="entry name" value="P_GLUCOSE_ISOMERASE_1"/>
    <property type="match status" value="1"/>
</dbReference>
<dbReference type="GO" id="GO:0006096">
    <property type="term" value="P:glycolytic process"/>
    <property type="evidence" value="ECO:0007669"/>
    <property type="project" value="UniProtKB-UniRule"/>
</dbReference>
<evidence type="ECO:0000256" key="4">
    <source>
        <dbReference type="ARBA" id="ARBA00022490"/>
    </source>
</evidence>
<dbReference type="CDD" id="cd05016">
    <property type="entry name" value="SIS_PGI_2"/>
    <property type="match status" value="1"/>
</dbReference>
<sequence>MTHIRFDYSNALDFFGEHELTYLQDTVKQAHHALHEGTGAGSDYLGWIDLPVNYDKEEFSRIQKSSQKIKDDSDVLLVVGIGGSYLGARAAIEMLNHSFYNAITKEQRKTPQVIFIGNNISSTYMRDVMDVLEGKDFSINVISKSGTTTEPAIAFRIFRKLLEEKYGKEQAKNRIYATTDQSKGALKTLADDEGFETFVVPDDVGGRYSVLTAVGLLPIAVSGVDIEAMMKGAADAREAYSSSELEQNEAYQYAAIRNVLYNKGKTIEMLINYEPGLQYFNEWWKQLFGESEGKDLKGIFPSSANFSTDLHSLGQYVQEGRRDLFETVVKVEKARHELTIEEADSDLDGLNYLAGETVDFVNNKAFQGTLLAHNDGGVPNLVVEIPEMDAYTFGYLVYFFEKACAMSGYLLGVNPFDQPGVEAYKVNMFALLGKPGFEEKKAELEKRLK</sequence>
<dbReference type="InterPro" id="IPR035482">
    <property type="entry name" value="SIS_PGI_2"/>
</dbReference>
<dbReference type="RefSeq" id="WP_041060608.1">
    <property type="nucleotide sequence ID" value="NZ_JXRR01000020.1"/>
</dbReference>
<dbReference type="GO" id="GO:0004347">
    <property type="term" value="F:glucose-6-phosphate isomerase activity"/>
    <property type="evidence" value="ECO:0007669"/>
    <property type="project" value="UniProtKB-UniRule"/>
</dbReference>
<dbReference type="FunFam" id="3.40.50.10490:FF:000016">
    <property type="entry name" value="Glucose-6-phosphate isomerase"/>
    <property type="match status" value="1"/>
</dbReference>
<dbReference type="GO" id="GO:0005829">
    <property type="term" value="C:cytosol"/>
    <property type="evidence" value="ECO:0007669"/>
    <property type="project" value="TreeGrafter"/>
</dbReference>
<comment type="caution">
    <text evidence="11">The sequence shown here is derived from an EMBL/GenBank/DDBJ whole genome shotgun (WGS) entry which is preliminary data.</text>
</comment>
<dbReference type="GO" id="GO:0097367">
    <property type="term" value="F:carbohydrate derivative binding"/>
    <property type="evidence" value="ECO:0007669"/>
    <property type="project" value="InterPro"/>
</dbReference>
<dbReference type="PATRIC" id="fig|220754.4.peg.3158"/>
<dbReference type="FunFam" id="3.40.50.10490:FF:000015">
    <property type="entry name" value="Glucose-6-phosphate isomerase"/>
    <property type="match status" value="1"/>
</dbReference>
<evidence type="ECO:0000256" key="2">
    <source>
        <dbReference type="ARBA" id="ARBA00006604"/>
    </source>
</evidence>
<evidence type="ECO:0000313" key="11">
    <source>
        <dbReference type="EMBL" id="KIL44086.1"/>
    </source>
</evidence>
<evidence type="ECO:0000256" key="3">
    <source>
        <dbReference type="ARBA" id="ARBA00022432"/>
    </source>
</evidence>
<dbReference type="InterPro" id="IPR046348">
    <property type="entry name" value="SIS_dom_sf"/>
</dbReference>
<dbReference type="EC" id="5.3.1.9" evidence="9"/>
<dbReference type="SUPFAM" id="SSF53697">
    <property type="entry name" value="SIS domain"/>
    <property type="match status" value="1"/>
</dbReference>